<keyword evidence="4" id="KW-1185">Reference proteome</keyword>
<gene>
    <name evidence="1" type="ORF">Alo02nite_87100</name>
    <name evidence="2" type="ORF">BJ964_006618</name>
</gene>
<name>A0A7W7HKY5_9ACTN</name>
<proteinExistence type="predicted"/>
<reference evidence="1 4" key="2">
    <citation type="submission" date="2021-01" db="EMBL/GenBank/DDBJ databases">
        <title>Whole genome shotgun sequence of Actinoplanes lobatus NBRC 12513.</title>
        <authorList>
            <person name="Komaki H."/>
            <person name="Tamura T."/>
        </authorList>
    </citation>
    <scope>NUCLEOTIDE SEQUENCE [LARGE SCALE GENOMIC DNA]</scope>
    <source>
        <strain evidence="1 4">NBRC 12513</strain>
    </source>
</reference>
<protein>
    <submittedName>
        <fullName evidence="2">Uncharacterized protein</fullName>
    </submittedName>
</protein>
<sequence length="68" mass="7107">MQGTGILCTIGGPVVRGKPGSKIHAIGDRNGLPLYADISAATLASAHCCVYRRMVFPIGSRSKAIRPV</sequence>
<reference evidence="2 3" key="1">
    <citation type="submission" date="2020-08" db="EMBL/GenBank/DDBJ databases">
        <title>Sequencing the genomes of 1000 actinobacteria strains.</title>
        <authorList>
            <person name="Klenk H.-P."/>
        </authorList>
    </citation>
    <scope>NUCLEOTIDE SEQUENCE [LARGE SCALE GENOMIC DNA]</scope>
    <source>
        <strain evidence="2 3">DSM 43150</strain>
    </source>
</reference>
<accession>A0A7W7HKY5</accession>
<dbReference type="EMBL" id="JACHNC010000001">
    <property type="protein sequence ID" value="MBB4752457.1"/>
    <property type="molecule type" value="Genomic_DNA"/>
</dbReference>
<evidence type="ECO:0000313" key="3">
    <source>
        <dbReference type="Proteomes" id="UP000590511"/>
    </source>
</evidence>
<organism evidence="2 3">
    <name type="scientific">Actinoplanes lobatus</name>
    <dbReference type="NCBI Taxonomy" id="113568"/>
    <lineage>
        <taxon>Bacteria</taxon>
        <taxon>Bacillati</taxon>
        <taxon>Actinomycetota</taxon>
        <taxon>Actinomycetes</taxon>
        <taxon>Micromonosporales</taxon>
        <taxon>Micromonosporaceae</taxon>
        <taxon>Actinoplanes</taxon>
    </lineage>
</organism>
<dbReference type="EMBL" id="BOMP01000174">
    <property type="protein sequence ID" value="GIE45812.1"/>
    <property type="molecule type" value="Genomic_DNA"/>
</dbReference>
<dbReference type="Proteomes" id="UP000631312">
    <property type="component" value="Unassembled WGS sequence"/>
</dbReference>
<evidence type="ECO:0000313" key="1">
    <source>
        <dbReference type="EMBL" id="GIE45812.1"/>
    </source>
</evidence>
<evidence type="ECO:0000313" key="2">
    <source>
        <dbReference type="EMBL" id="MBB4752457.1"/>
    </source>
</evidence>
<comment type="caution">
    <text evidence="2">The sequence shown here is derived from an EMBL/GenBank/DDBJ whole genome shotgun (WGS) entry which is preliminary data.</text>
</comment>
<dbReference type="AlphaFoldDB" id="A0A7W7HKY5"/>
<dbReference type="Proteomes" id="UP000590511">
    <property type="component" value="Unassembled WGS sequence"/>
</dbReference>
<evidence type="ECO:0000313" key="4">
    <source>
        <dbReference type="Proteomes" id="UP000631312"/>
    </source>
</evidence>